<name>A0A845UAM8_9PROT</name>
<reference evidence="1" key="1">
    <citation type="submission" date="2019-11" db="EMBL/GenBank/DDBJ databases">
        <title>Acidithiobacillus ferrianus sp. nov.: a facultatively anaerobic and extremely acidophilic chemolithoautotroph.</title>
        <authorList>
            <person name="Norris P.R."/>
            <person name="Falagan C."/>
            <person name="Moya-Beltran A."/>
            <person name="Castro M."/>
            <person name="Quatrini R."/>
            <person name="Johnson D.B."/>
        </authorList>
    </citation>
    <scope>NUCLEOTIDE SEQUENCE [LARGE SCALE GENOMIC DNA]</scope>
    <source>
        <strain evidence="1">MG</strain>
    </source>
</reference>
<gene>
    <name evidence="1" type="ORF">GL267_07525</name>
</gene>
<dbReference type="Pfam" id="PF07849">
    <property type="entry name" value="DUF1641"/>
    <property type="match status" value="1"/>
</dbReference>
<dbReference type="AlphaFoldDB" id="A0A845UAM8"/>
<accession>A0A845UAM8</accession>
<sequence length="285" mass="30793">MAAQPKDAFIPSLTPEQWAGLARLGDLARATERLMEGPADALPMTITRRVGQWNERFEWDAGIGELLETIRALREAGALRRVRENAAFVSETLQLLAPLAPKMLEALQAIPIAEWVAAAQGLGSLLSRVEDVLNFFKGPAGSALVAKLEELGGLWEETAADTTVRTTLRALKQLREDGDLQRIADIGRQIGLLAGSADMESWIGQFIKQAGDGSTLTSVVQMARSGKAMAHALAEAIEHEPQEQMGGLSGLYHMLKDPDVQRGLRVAAVLPTYLEKAGLLPRTGK</sequence>
<proteinExistence type="predicted"/>
<organism evidence="1">
    <name type="scientific">Acidithiobacillus ferrianus</name>
    <dbReference type="NCBI Taxonomy" id="2678518"/>
    <lineage>
        <taxon>Bacteria</taxon>
        <taxon>Pseudomonadati</taxon>
        <taxon>Pseudomonadota</taxon>
        <taxon>Acidithiobacillia</taxon>
        <taxon>Acidithiobacillales</taxon>
        <taxon>Acidithiobacillaceae</taxon>
        <taxon>Acidithiobacillus</taxon>
    </lineage>
</organism>
<dbReference type="RefSeq" id="WP_163097726.1">
    <property type="nucleotide sequence ID" value="NZ_CP127523.1"/>
</dbReference>
<protein>
    <submittedName>
        <fullName evidence="1">DUF1641 domain-containing protein</fullName>
    </submittedName>
</protein>
<dbReference type="EMBL" id="WNJL01000030">
    <property type="protein sequence ID" value="NDU42495.1"/>
    <property type="molecule type" value="Genomic_DNA"/>
</dbReference>
<dbReference type="InterPro" id="IPR012440">
    <property type="entry name" value="DUF1641"/>
</dbReference>
<evidence type="ECO:0000313" key="1">
    <source>
        <dbReference type="EMBL" id="NDU42495.1"/>
    </source>
</evidence>
<comment type="caution">
    <text evidence="1">The sequence shown here is derived from an EMBL/GenBank/DDBJ whole genome shotgun (WGS) entry which is preliminary data.</text>
</comment>